<dbReference type="Proteomes" id="UP001157502">
    <property type="component" value="Chromosome 5"/>
</dbReference>
<dbReference type="EMBL" id="CM055732">
    <property type="protein sequence ID" value="KAJ8011537.1"/>
    <property type="molecule type" value="Genomic_DNA"/>
</dbReference>
<reference evidence="1" key="1">
    <citation type="submission" date="2021-05" db="EMBL/GenBank/DDBJ databases">
        <authorList>
            <person name="Pan Q."/>
            <person name="Jouanno E."/>
            <person name="Zahm M."/>
            <person name="Klopp C."/>
            <person name="Cabau C."/>
            <person name="Louis A."/>
            <person name="Berthelot C."/>
            <person name="Parey E."/>
            <person name="Roest Crollius H."/>
            <person name="Montfort J."/>
            <person name="Robinson-Rechavi M."/>
            <person name="Bouchez O."/>
            <person name="Lampietro C."/>
            <person name="Lopez Roques C."/>
            <person name="Donnadieu C."/>
            <person name="Postlethwait J."/>
            <person name="Bobe J."/>
            <person name="Dillon D."/>
            <person name="Chandos A."/>
            <person name="von Hippel F."/>
            <person name="Guiguen Y."/>
        </authorList>
    </citation>
    <scope>NUCLEOTIDE SEQUENCE</scope>
    <source>
        <strain evidence="1">YG-Jan2019</strain>
    </source>
</reference>
<keyword evidence="2" id="KW-1185">Reference proteome</keyword>
<organism evidence="1 2">
    <name type="scientific">Dallia pectoralis</name>
    <name type="common">Alaska blackfish</name>
    <dbReference type="NCBI Taxonomy" id="75939"/>
    <lineage>
        <taxon>Eukaryota</taxon>
        <taxon>Metazoa</taxon>
        <taxon>Chordata</taxon>
        <taxon>Craniata</taxon>
        <taxon>Vertebrata</taxon>
        <taxon>Euteleostomi</taxon>
        <taxon>Actinopterygii</taxon>
        <taxon>Neopterygii</taxon>
        <taxon>Teleostei</taxon>
        <taxon>Protacanthopterygii</taxon>
        <taxon>Esociformes</taxon>
        <taxon>Umbridae</taxon>
        <taxon>Dallia</taxon>
    </lineage>
</organism>
<sequence>MQFTKMETHVYFHIVNLLILLYQPGSSIFVEKGRNVQLDVPGYEKYKEEIDSFTSLLWRSNKNNVVKHDTRGTVVSPKYNGRVKFSEENLSLLLENIQEGDSGRYSAVLSGYTDIIIAEHLISVQVRVEPPVLTVDSSTNGTCNVTVTCRSQNTTVTSNCNSSTCSPVGVESSGVETSSVSLLSFYVTGGTIICNYSNQVSWANDTKKMCVSGLPLIKEHYLLIFAIYAPVILLLSLLFILILWIYFYCQKRNKTRKTDIVNTDYATVEGAFNGGAGGGQVILSSGPESSTIYSEVQPVNSPIMQGDPHVSMEQPLTHKPPESIYAMVERNPSKK</sequence>
<accession>A0ACC2H6I1</accession>
<comment type="caution">
    <text evidence="1">The sequence shown here is derived from an EMBL/GenBank/DDBJ whole genome shotgun (WGS) entry which is preliminary data.</text>
</comment>
<proteinExistence type="predicted"/>
<gene>
    <name evidence="1" type="ORF">DPEC_G00059260</name>
</gene>
<name>A0ACC2H6I1_DALPE</name>
<evidence type="ECO:0000313" key="2">
    <source>
        <dbReference type="Proteomes" id="UP001157502"/>
    </source>
</evidence>
<protein>
    <submittedName>
        <fullName evidence="1">Uncharacterized protein</fullName>
    </submittedName>
</protein>
<evidence type="ECO:0000313" key="1">
    <source>
        <dbReference type="EMBL" id="KAJ8011537.1"/>
    </source>
</evidence>